<keyword evidence="11" id="KW-0479">Metal-binding</keyword>
<gene>
    <name evidence="13" type="primary">rseP</name>
    <name evidence="13" type="ORF">ENW73_08405</name>
</gene>
<keyword evidence="9 11" id="KW-0482">Metalloprotease</keyword>
<comment type="subcellular location">
    <subcellularLocation>
        <location evidence="2">Membrane</location>
        <topology evidence="2">Multi-pass membrane protein</topology>
    </subcellularLocation>
</comment>
<evidence type="ECO:0000313" key="13">
    <source>
        <dbReference type="EMBL" id="HHS52859.1"/>
    </source>
</evidence>
<dbReference type="GO" id="GO:0046872">
    <property type="term" value="F:metal ion binding"/>
    <property type="evidence" value="ECO:0007669"/>
    <property type="project" value="UniProtKB-KW"/>
</dbReference>
<keyword evidence="8 11" id="KW-1133">Transmembrane helix</keyword>
<feature type="transmembrane region" description="Helical" evidence="11">
    <location>
        <begin position="104"/>
        <end position="129"/>
    </location>
</feature>
<evidence type="ECO:0000256" key="4">
    <source>
        <dbReference type="ARBA" id="ARBA00022670"/>
    </source>
</evidence>
<dbReference type="CDD" id="cd23081">
    <property type="entry name" value="cpPDZ_EcRseP-like"/>
    <property type="match status" value="1"/>
</dbReference>
<dbReference type="SMART" id="SM00228">
    <property type="entry name" value="PDZ"/>
    <property type="match status" value="2"/>
</dbReference>
<dbReference type="GO" id="GO:0004222">
    <property type="term" value="F:metalloendopeptidase activity"/>
    <property type="evidence" value="ECO:0007669"/>
    <property type="project" value="InterPro"/>
</dbReference>
<reference evidence="13" key="1">
    <citation type="journal article" date="2020" name="mSystems">
        <title>Genome- and Community-Level Interaction Insights into Carbon Utilization and Element Cycling Functions of Hydrothermarchaeota in Hydrothermal Sediment.</title>
        <authorList>
            <person name="Zhou Z."/>
            <person name="Liu Y."/>
            <person name="Xu W."/>
            <person name="Pan J."/>
            <person name="Luo Z.H."/>
            <person name="Li M."/>
        </authorList>
    </citation>
    <scope>NUCLEOTIDE SEQUENCE [LARGE SCALE GENOMIC DNA]</scope>
    <source>
        <strain evidence="13">SpSt-876</strain>
    </source>
</reference>
<dbReference type="InterPro" id="IPR041489">
    <property type="entry name" value="PDZ_6"/>
</dbReference>
<dbReference type="AlphaFoldDB" id="A0A7C6EDT9"/>
<keyword evidence="4 13" id="KW-0645">Protease</keyword>
<feature type="transmembrane region" description="Helical" evidence="11">
    <location>
        <begin position="407"/>
        <end position="427"/>
    </location>
</feature>
<dbReference type="SUPFAM" id="SSF50156">
    <property type="entry name" value="PDZ domain-like"/>
    <property type="match status" value="2"/>
</dbReference>
<comment type="caution">
    <text evidence="13">The sequence shown here is derived from an EMBL/GenBank/DDBJ whole genome shotgun (WGS) entry which is preliminary data.</text>
</comment>
<keyword evidence="7 11" id="KW-0862">Zinc</keyword>
<dbReference type="NCBIfam" id="TIGR00054">
    <property type="entry name" value="RIP metalloprotease RseP"/>
    <property type="match status" value="1"/>
</dbReference>
<sequence>MGTKLLLETNHSLLKTMIPNIISVAIVIAVLIIIHEIGHLLIAKSSRVLVEKFSIGFGPVLIKKKIGETVYQLSLIPFGGYIKMFGEETEVEGGFLTQPAKKKIGVVIAGPIANLILGFILTLILFLTFGVKYAEPRISLEPNSWEAEAGLKNGDLILSIASDTITDFAAIENILTKSFGETLNIRVRRNGEVCQIPFWVARESLTITPFVLPIVGQVKRGGPAARIGLKAGDIIKVIDGKSVANWDEFVQVIRVSAGKKIPIQWQRNDSLYSDSVIPESVTDELTGERIGQIGIWVALPKKPLSLLSAIQESANRCLNVIIQTFVVISKVITGKISRKAIGGPIMVAKLTYEGVNWGVEYFLALWAILSINLFVVNLFPIPVLDGGRILIFIIEAIRRKRLSKKQLDFALNIGWGLILLLLFFTFFNDILRFVRP</sequence>
<feature type="domain" description="PDZ" evidence="12">
    <location>
        <begin position="214"/>
        <end position="254"/>
    </location>
</feature>
<dbReference type="InterPro" id="IPR004387">
    <property type="entry name" value="Pept_M50_Zn"/>
</dbReference>
<evidence type="ECO:0000256" key="10">
    <source>
        <dbReference type="ARBA" id="ARBA00023136"/>
    </source>
</evidence>
<dbReference type="PANTHER" id="PTHR42837:SF2">
    <property type="entry name" value="MEMBRANE METALLOPROTEASE ARASP2, CHLOROPLASTIC-RELATED"/>
    <property type="match status" value="1"/>
</dbReference>
<organism evidence="13">
    <name type="scientific">candidate division WOR-3 bacterium</name>
    <dbReference type="NCBI Taxonomy" id="2052148"/>
    <lineage>
        <taxon>Bacteria</taxon>
        <taxon>Bacteria division WOR-3</taxon>
    </lineage>
</organism>
<evidence type="ECO:0000256" key="7">
    <source>
        <dbReference type="ARBA" id="ARBA00022833"/>
    </source>
</evidence>
<name>A0A7C6EDT9_UNCW3</name>
<keyword evidence="5 11" id="KW-0812">Transmembrane</keyword>
<comment type="cofactor">
    <cofactor evidence="1 11">
        <name>Zn(2+)</name>
        <dbReference type="ChEBI" id="CHEBI:29105"/>
    </cofactor>
</comment>
<dbReference type="Pfam" id="PF17820">
    <property type="entry name" value="PDZ_6"/>
    <property type="match status" value="1"/>
</dbReference>
<keyword evidence="10 11" id="KW-0472">Membrane</keyword>
<accession>A0A7C6EDT9</accession>
<feature type="transmembrane region" description="Helical" evidence="11">
    <location>
        <begin position="361"/>
        <end position="386"/>
    </location>
</feature>
<keyword evidence="6 11" id="KW-0378">Hydrolase</keyword>
<dbReference type="PANTHER" id="PTHR42837">
    <property type="entry name" value="REGULATOR OF SIGMA-E PROTEASE RSEP"/>
    <property type="match status" value="1"/>
</dbReference>
<dbReference type="PROSITE" id="PS50106">
    <property type="entry name" value="PDZ"/>
    <property type="match status" value="1"/>
</dbReference>
<evidence type="ECO:0000256" key="2">
    <source>
        <dbReference type="ARBA" id="ARBA00004141"/>
    </source>
</evidence>
<dbReference type="EC" id="3.4.24.-" evidence="11"/>
<evidence type="ECO:0000256" key="6">
    <source>
        <dbReference type="ARBA" id="ARBA00022801"/>
    </source>
</evidence>
<evidence type="ECO:0000256" key="9">
    <source>
        <dbReference type="ARBA" id="ARBA00023049"/>
    </source>
</evidence>
<proteinExistence type="inferred from homology"/>
<evidence type="ECO:0000256" key="8">
    <source>
        <dbReference type="ARBA" id="ARBA00022989"/>
    </source>
</evidence>
<dbReference type="GO" id="GO:0006508">
    <property type="term" value="P:proteolysis"/>
    <property type="evidence" value="ECO:0007669"/>
    <property type="project" value="UniProtKB-KW"/>
</dbReference>
<dbReference type="GO" id="GO:0016020">
    <property type="term" value="C:membrane"/>
    <property type="evidence" value="ECO:0007669"/>
    <property type="project" value="UniProtKB-SubCell"/>
</dbReference>
<dbReference type="Gene3D" id="2.30.42.10">
    <property type="match status" value="2"/>
</dbReference>
<evidence type="ECO:0000256" key="11">
    <source>
        <dbReference type="RuleBase" id="RU362031"/>
    </source>
</evidence>
<feature type="transmembrane region" description="Helical" evidence="11">
    <location>
        <begin position="20"/>
        <end position="42"/>
    </location>
</feature>
<evidence type="ECO:0000256" key="3">
    <source>
        <dbReference type="ARBA" id="ARBA00007931"/>
    </source>
</evidence>
<dbReference type="InterPro" id="IPR036034">
    <property type="entry name" value="PDZ_sf"/>
</dbReference>
<protein>
    <recommendedName>
        <fullName evidence="11">Zinc metalloprotease</fullName>
        <ecNumber evidence="11">3.4.24.-</ecNumber>
    </recommendedName>
</protein>
<dbReference type="Pfam" id="PF02163">
    <property type="entry name" value="Peptidase_M50"/>
    <property type="match status" value="1"/>
</dbReference>
<evidence type="ECO:0000256" key="5">
    <source>
        <dbReference type="ARBA" id="ARBA00022692"/>
    </source>
</evidence>
<dbReference type="InterPro" id="IPR001478">
    <property type="entry name" value="PDZ"/>
</dbReference>
<comment type="similarity">
    <text evidence="3 11">Belongs to the peptidase M50B family.</text>
</comment>
<dbReference type="InterPro" id="IPR008915">
    <property type="entry name" value="Peptidase_M50"/>
</dbReference>
<dbReference type="EMBL" id="DTLI01000199">
    <property type="protein sequence ID" value="HHS52859.1"/>
    <property type="molecule type" value="Genomic_DNA"/>
</dbReference>
<evidence type="ECO:0000256" key="1">
    <source>
        <dbReference type="ARBA" id="ARBA00001947"/>
    </source>
</evidence>
<evidence type="ECO:0000259" key="12">
    <source>
        <dbReference type="PROSITE" id="PS50106"/>
    </source>
</evidence>
<dbReference type="CDD" id="cd06163">
    <property type="entry name" value="S2P-M50_PDZ_RseP-like"/>
    <property type="match status" value="1"/>
</dbReference>